<gene>
    <name evidence="1" type="ORF">UABAM_05118</name>
</gene>
<dbReference type="KEGG" id="uam:UABAM_05118"/>
<reference evidence="1 2" key="1">
    <citation type="submission" date="2019-08" db="EMBL/GenBank/DDBJ databases">
        <title>Complete genome sequence of Candidatus Uab amorphum.</title>
        <authorList>
            <person name="Shiratori T."/>
            <person name="Suzuki S."/>
            <person name="Kakizawa Y."/>
            <person name="Ishida K."/>
        </authorList>
    </citation>
    <scope>NUCLEOTIDE SEQUENCE [LARGE SCALE GENOMIC DNA]</scope>
    <source>
        <strain evidence="1 2">SRT547</strain>
    </source>
</reference>
<dbReference type="EMBL" id="AP019860">
    <property type="protein sequence ID" value="BBM86731.1"/>
    <property type="molecule type" value="Genomic_DNA"/>
</dbReference>
<dbReference type="AlphaFoldDB" id="A0A5S9F5W0"/>
<sequence length="419" mass="48673">MKKNNMSFIKNTPQKSDTYRQLQEYQLYVDYLVTTLRTLDKAVDYIVSKLGITLELDRYAQQYLQQDLSHLSSLGFETISIEEFLYLALSPQQVKWNINEGVLRIRAAQHKCNKLYLKTYDISDLVFSSSVLDKYDAVDKPYKIFGENFEQEEIKDNYYTPGEIVAIVKEKVLQKYEYNSTMITTMKDKLFIRHYSHVHNHIESFLENLRISLRHRLHIGYGFIAFRSNFFKESNLDFTPIHTIQEKSNNLCLYATVNNSELSCFLQSVTESKSSQVIHKEDLELHQLESRNITNVTKTDFLAGTNNDGDIVGRMFEGVSLKIQPEIREQKCKIDYNLTVKVASIAKPIPTFPIANGEIAVPNQKLQTIETKISVPYNHTVFLAGFHNPYDLQNDKSFSAHRKKENLMIYINANVESFY</sequence>
<dbReference type="RefSeq" id="WP_151970775.1">
    <property type="nucleotide sequence ID" value="NZ_AP019860.1"/>
</dbReference>
<proteinExistence type="predicted"/>
<protein>
    <submittedName>
        <fullName evidence="1">Uncharacterized protein</fullName>
    </submittedName>
</protein>
<organism evidence="1 2">
    <name type="scientific">Uabimicrobium amorphum</name>
    <dbReference type="NCBI Taxonomy" id="2596890"/>
    <lineage>
        <taxon>Bacteria</taxon>
        <taxon>Pseudomonadati</taxon>
        <taxon>Planctomycetota</taxon>
        <taxon>Candidatus Uabimicrobiia</taxon>
        <taxon>Candidatus Uabimicrobiales</taxon>
        <taxon>Candidatus Uabimicrobiaceae</taxon>
        <taxon>Candidatus Uabimicrobium</taxon>
    </lineage>
</organism>
<name>A0A5S9F5W0_UABAM</name>
<accession>A0A5S9F5W0</accession>
<evidence type="ECO:0000313" key="1">
    <source>
        <dbReference type="EMBL" id="BBM86731.1"/>
    </source>
</evidence>
<dbReference type="Proteomes" id="UP000326354">
    <property type="component" value="Chromosome"/>
</dbReference>
<evidence type="ECO:0000313" key="2">
    <source>
        <dbReference type="Proteomes" id="UP000326354"/>
    </source>
</evidence>
<keyword evidence="2" id="KW-1185">Reference proteome</keyword>